<dbReference type="PROSITE" id="PS50404">
    <property type="entry name" value="GST_NTER"/>
    <property type="match status" value="1"/>
</dbReference>
<dbReference type="Proteomes" id="UP000326287">
    <property type="component" value="Chromosome"/>
</dbReference>
<accession>A0A5P9NJI2</accession>
<dbReference type="GO" id="GO:0004364">
    <property type="term" value="F:glutathione transferase activity"/>
    <property type="evidence" value="ECO:0007669"/>
    <property type="project" value="TreeGrafter"/>
</dbReference>
<dbReference type="PANTHER" id="PTHR42673">
    <property type="entry name" value="MALEYLACETOACETATE ISOMERASE"/>
    <property type="match status" value="1"/>
</dbReference>
<keyword evidence="3" id="KW-0808">Transferase</keyword>
<dbReference type="PANTHER" id="PTHR42673:SF21">
    <property type="entry name" value="GLUTATHIONE S-TRANSFERASE YFCF"/>
    <property type="match status" value="1"/>
</dbReference>
<dbReference type="KEGG" id="halc:EY643_08750"/>
<gene>
    <name evidence="3" type="ORF">EY643_08750</name>
</gene>
<dbReference type="InterPro" id="IPR036249">
    <property type="entry name" value="Thioredoxin-like_sf"/>
</dbReference>
<evidence type="ECO:0000313" key="4">
    <source>
        <dbReference type="Proteomes" id="UP000326287"/>
    </source>
</evidence>
<dbReference type="SFLD" id="SFLDS00019">
    <property type="entry name" value="Glutathione_Transferase_(cytos"/>
    <property type="match status" value="1"/>
</dbReference>
<keyword evidence="4" id="KW-1185">Reference proteome</keyword>
<reference evidence="3 4" key="1">
    <citation type="submission" date="2019-02" db="EMBL/GenBank/DDBJ databases">
        <authorList>
            <person name="Li S.-H."/>
        </authorList>
    </citation>
    <scope>NUCLEOTIDE SEQUENCE [LARGE SCALE GENOMIC DNA]</scope>
    <source>
        <strain evidence="3 4">IMCC14385</strain>
    </source>
</reference>
<sequence>MKLIGVPLSPFVRKVAVILAVKGIEDFEIEVVLPGMQPPDFTDISPLNKIPVLVDDDLTIPDSSVIGEYLNEKYPEPAMLPANIEDRARARFLEEYADTKLIEVLSIPFIERFIGPRLRQSEPDEERILHAEEELIPPVLDWVESRVPEEGFLFGDLAIADVALMTHTINAALGEYHIDAARWPKYAAYLERVKGHPAVAKALAREAEAMKAMMG</sequence>
<evidence type="ECO:0000313" key="3">
    <source>
        <dbReference type="EMBL" id="QFU75739.1"/>
    </source>
</evidence>
<evidence type="ECO:0000259" key="1">
    <source>
        <dbReference type="PROSITE" id="PS50404"/>
    </source>
</evidence>
<dbReference type="SFLD" id="SFLDG00358">
    <property type="entry name" value="Main_(cytGST)"/>
    <property type="match status" value="1"/>
</dbReference>
<dbReference type="InterPro" id="IPR040079">
    <property type="entry name" value="Glutathione_S-Trfase"/>
</dbReference>
<dbReference type="Pfam" id="PF13417">
    <property type="entry name" value="GST_N_3"/>
    <property type="match status" value="1"/>
</dbReference>
<dbReference type="GO" id="GO:0016034">
    <property type="term" value="F:maleylacetoacetate isomerase activity"/>
    <property type="evidence" value="ECO:0007669"/>
    <property type="project" value="TreeGrafter"/>
</dbReference>
<dbReference type="OrthoDB" id="9810080at2"/>
<dbReference type="PROSITE" id="PS50405">
    <property type="entry name" value="GST_CTER"/>
    <property type="match status" value="1"/>
</dbReference>
<dbReference type="GO" id="GO:0006749">
    <property type="term" value="P:glutathione metabolic process"/>
    <property type="evidence" value="ECO:0007669"/>
    <property type="project" value="TreeGrafter"/>
</dbReference>
<dbReference type="Gene3D" id="3.40.30.10">
    <property type="entry name" value="Glutaredoxin"/>
    <property type="match status" value="1"/>
</dbReference>
<name>A0A5P9NJI2_9GAMM</name>
<proteinExistence type="predicted"/>
<dbReference type="RefSeq" id="WP_152661846.1">
    <property type="nucleotide sequence ID" value="NZ_CP036422.1"/>
</dbReference>
<dbReference type="CDD" id="cd00299">
    <property type="entry name" value="GST_C_family"/>
    <property type="match status" value="1"/>
</dbReference>
<dbReference type="InterPro" id="IPR004045">
    <property type="entry name" value="Glutathione_S-Trfase_N"/>
</dbReference>
<feature type="domain" description="GST C-terminal" evidence="2">
    <location>
        <begin position="83"/>
        <end position="213"/>
    </location>
</feature>
<dbReference type="SUPFAM" id="SSF47616">
    <property type="entry name" value="GST C-terminal domain-like"/>
    <property type="match status" value="1"/>
</dbReference>
<dbReference type="InterPro" id="IPR036282">
    <property type="entry name" value="Glutathione-S-Trfase_C_sf"/>
</dbReference>
<organism evidence="3 4">
    <name type="scientific">Halioglobus maricola</name>
    <dbReference type="NCBI Taxonomy" id="2601894"/>
    <lineage>
        <taxon>Bacteria</taxon>
        <taxon>Pseudomonadati</taxon>
        <taxon>Pseudomonadota</taxon>
        <taxon>Gammaproteobacteria</taxon>
        <taxon>Cellvibrionales</taxon>
        <taxon>Halieaceae</taxon>
        <taxon>Halioglobus</taxon>
    </lineage>
</organism>
<evidence type="ECO:0000259" key="2">
    <source>
        <dbReference type="PROSITE" id="PS50405"/>
    </source>
</evidence>
<dbReference type="AlphaFoldDB" id="A0A5P9NJI2"/>
<dbReference type="SUPFAM" id="SSF52833">
    <property type="entry name" value="Thioredoxin-like"/>
    <property type="match status" value="1"/>
</dbReference>
<protein>
    <submittedName>
        <fullName evidence="3">Glutathione S-transferase family protein</fullName>
    </submittedName>
</protein>
<dbReference type="EMBL" id="CP036422">
    <property type="protein sequence ID" value="QFU75739.1"/>
    <property type="molecule type" value="Genomic_DNA"/>
</dbReference>
<dbReference type="GO" id="GO:0006559">
    <property type="term" value="P:L-phenylalanine catabolic process"/>
    <property type="evidence" value="ECO:0007669"/>
    <property type="project" value="TreeGrafter"/>
</dbReference>
<dbReference type="InterPro" id="IPR010987">
    <property type="entry name" value="Glutathione-S-Trfase_C-like"/>
</dbReference>
<dbReference type="Gene3D" id="1.20.1050.10">
    <property type="match status" value="1"/>
</dbReference>
<feature type="domain" description="GST N-terminal" evidence="1">
    <location>
        <begin position="1"/>
        <end position="78"/>
    </location>
</feature>